<dbReference type="EMBL" id="VSRR010002647">
    <property type="protein sequence ID" value="MPC32539.1"/>
    <property type="molecule type" value="Genomic_DNA"/>
</dbReference>
<evidence type="ECO:0000313" key="3">
    <source>
        <dbReference type="Proteomes" id="UP000324222"/>
    </source>
</evidence>
<feature type="region of interest" description="Disordered" evidence="1">
    <location>
        <begin position="29"/>
        <end position="91"/>
    </location>
</feature>
<sequence length="113" mass="12203">MSGRRYGGTLGRAPGVPQVVIRYVVTKHAPRTAQRHATASHPNVVTGGGEDSAVQGNRPEEGSSIEARQYPPPYRQRLERERPSVWGDAGAGTRYTVTKHVPSQLGDLPPPPI</sequence>
<proteinExistence type="predicted"/>
<comment type="caution">
    <text evidence="2">The sequence shown here is derived from an EMBL/GenBank/DDBJ whole genome shotgun (WGS) entry which is preliminary data.</text>
</comment>
<organism evidence="2 3">
    <name type="scientific">Portunus trituberculatus</name>
    <name type="common">Swimming crab</name>
    <name type="synonym">Neptunus trituberculatus</name>
    <dbReference type="NCBI Taxonomy" id="210409"/>
    <lineage>
        <taxon>Eukaryota</taxon>
        <taxon>Metazoa</taxon>
        <taxon>Ecdysozoa</taxon>
        <taxon>Arthropoda</taxon>
        <taxon>Crustacea</taxon>
        <taxon>Multicrustacea</taxon>
        <taxon>Malacostraca</taxon>
        <taxon>Eumalacostraca</taxon>
        <taxon>Eucarida</taxon>
        <taxon>Decapoda</taxon>
        <taxon>Pleocyemata</taxon>
        <taxon>Brachyura</taxon>
        <taxon>Eubrachyura</taxon>
        <taxon>Portunoidea</taxon>
        <taxon>Portunidae</taxon>
        <taxon>Portuninae</taxon>
        <taxon>Portunus</taxon>
    </lineage>
</organism>
<dbReference type="Proteomes" id="UP000324222">
    <property type="component" value="Unassembled WGS sequence"/>
</dbReference>
<reference evidence="2 3" key="1">
    <citation type="submission" date="2019-05" db="EMBL/GenBank/DDBJ databases">
        <title>Another draft genome of Portunus trituberculatus and its Hox gene families provides insights of decapod evolution.</title>
        <authorList>
            <person name="Jeong J.-H."/>
            <person name="Song I."/>
            <person name="Kim S."/>
            <person name="Choi T."/>
            <person name="Kim D."/>
            <person name="Ryu S."/>
            <person name="Kim W."/>
        </authorList>
    </citation>
    <scope>NUCLEOTIDE SEQUENCE [LARGE SCALE GENOMIC DNA]</scope>
    <source>
        <tissue evidence="2">Muscle</tissue>
    </source>
</reference>
<accession>A0A5B7EH29</accession>
<gene>
    <name evidence="2" type="ORF">E2C01_025851</name>
</gene>
<keyword evidence="3" id="KW-1185">Reference proteome</keyword>
<evidence type="ECO:0000313" key="2">
    <source>
        <dbReference type="EMBL" id="MPC32539.1"/>
    </source>
</evidence>
<dbReference type="AlphaFoldDB" id="A0A5B7EH29"/>
<protein>
    <submittedName>
        <fullName evidence="2">Uncharacterized protein</fullName>
    </submittedName>
</protein>
<name>A0A5B7EH29_PORTR</name>
<evidence type="ECO:0000256" key="1">
    <source>
        <dbReference type="SAM" id="MobiDB-lite"/>
    </source>
</evidence>